<feature type="non-terminal residue" evidence="2">
    <location>
        <position position="141"/>
    </location>
</feature>
<feature type="compositionally biased region" description="Basic and acidic residues" evidence="1">
    <location>
        <begin position="35"/>
        <end position="48"/>
    </location>
</feature>
<accession>A0A0A9XIH6</accession>
<dbReference type="GO" id="GO:0008270">
    <property type="term" value="F:zinc ion binding"/>
    <property type="evidence" value="ECO:0007669"/>
    <property type="project" value="InterPro"/>
</dbReference>
<reference evidence="2" key="1">
    <citation type="journal article" date="2014" name="PLoS ONE">
        <title>Transcriptome-Based Identification of ABC Transporters in the Western Tarnished Plant Bug Lygus hesperus.</title>
        <authorList>
            <person name="Hull J.J."/>
            <person name="Chaney K."/>
            <person name="Geib S.M."/>
            <person name="Fabrick J.A."/>
            <person name="Brent C.S."/>
            <person name="Walsh D."/>
            <person name="Lavine L.C."/>
        </authorList>
    </citation>
    <scope>NUCLEOTIDE SEQUENCE</scope>
</reference>
<name>A0A0A9XIH6_LYGHE</name>
<feature type="region of interest" description="Disordered" evidence="1">
    <location>
        <begin position="34"/>
        <end position="61"/>
    </location>
</feature>
<reference evidence="2" key="2">
    <citation type="submission" date="2014-07" db="EMBL/GenBank/DDBJ databases">
        <authorList>
            <person name="Hull J."/>
        </authorList>
    </citation>
    <scope>NUCLEOTIDE SEQUENCE</scope>
</reference>
<dbReference type="AlphaFoldDB" id="A0A0A9XIH6"/>
<organism evidence="2">
    <name type="scientific">Lygus hesperus</name>
    <name type="common">Western plant bug</name>
    <dbReference type="NCBI Taxonomy" id="30085"/>
    <lineage>
        <taxon>Eukaryota</taxon>
        <taxon>Metazoa</taxon>
        <taxon>Ecdysozoa</taxon>
        <taxon>Arthropoda</taxon>
        <taxon>Hexapoda</taxon>
        <taxon>Insecta</taxon>
        <taxon>Pterygota</taxon>
        <taxon>Neoptera</taxon>
        <taxon>Paraneoptera</taxon>
        <taxon>Hemiptera</taxon>
        <taxon>Heteroptera</taxon>
        <taxon>Panheteroptera</taxon>
        <taxon>Cimicomorpha</taxon>
        <taxon>Miridae</taxon>
        <taxon>Mirini</taxon>
        <taxon>Lygus</taxon>
    </lineage>
</organism>
<evidence type="ECO:0000256" key="1">
    <source>
        <dbReference type="SAM" id="MobiDB-lite"/>
    </source>
</evidence>
<evidence type="ECO:0000313" key="2">
    <source>
        <dbReference type="EMBL" id="JAG16905.1"/>
    </source>
</evidence>
<gene>
    <name evidence="2" type="primary">secA_20</name>
    <name evidence="2" type="ORF">CM83_2171</name>
</gene>
<sequence>RKNHATDKCRYKDLSCHNCKVAGHLATICPKKTPRHDSSKYLKDEYEYRSPGSSRSVNDGDDINLEDSFFHLSIMNETDTSTPTVSSTYVVSNSEKKIAPFSILLAINGKSEEFEIDTGSHQNIISEEFYKRHFNYVKIDK</sequence>
<dbReference type="EMBL" id="GBHO01026699">
    <property type="protein sequence ID" value="JAG16905.1"/>
    <property type="molecule type" value="Transcribed_RNA"/>
</dbReference>
<proteinExistence type="predicted"/>
<feature type="non-terminal residue" evidence="2">
    <location>
        <position position="1"/>
    </location>
</feature>
<dbReference type="GO" id="GO:0003676">
    <property type="term" value="F:nucleic acid binding"/>
    <property type="evidence" value="ECO:0007669"/>
    <property type="project" value="InterPro"/>
</dbReference>
<dbReference type="InterPro" id="IPR036875">
    <property type="entry name" value="Znf_CCHC_sf"/>
</dbReference>
<protein>
    <submittedName>
        <fullName evidence="2">Protein translocase subunit SecA</fullName>
    </submittedName>
</protein>
<dbReference type="SUPFAM" id="SSF57756">
    <property type="entry name" value="Retrovirus zinc finger-like domains"/>
    <property type="match status" value="1"/>
</dbReference>